<feature type="transmembrane region" description="Helical" evidence="1">
    <location>
        <begin position="37"/>
        <end position="57"/>
    </location>
</feature>
<organism evidence="2 3">
    <name type="scientific">Alkalicoccus saliphilus</name>
    <dbReference type="NCBI Taxonomy" id="200989"/>
    <lineage>
        <taxon>Bacteria</taxon>
        <taxon>Bacillati</taxon>
        <taxon>Bacillota</taxon>
        <taxon>Bacilli</taxon>
        <taxon>Bacillales</taxon>
        <taxon>Bacillaceae</taxon>
        <taxon>Alkalicoccus</taxon>
    </lineage>
</organism>
<evidence type="ECO:0000313" key="3">
    <source>
        <dbReference type="Proteomes" id="UP000240509"/>
    </source>
</evidence>
<name>A0A2T4U5T9_9BACI</name>
<keyword evidence="1" id="KW-0472">Membrane</keyword>
<gene>
    <name evidence="2" type="ORF">C6Y45_09715</name>
</gene>
<keyword evidence="1" id="KW-1133">Transmembrane helix</keyword>
<protein>
    <submittedName>
        <fullName evidence="2">Uncharacterized protein</fullName>
    </submittedName>
</protein>
<evidence type="ECO:0000256" key="1">
    <source>
        <dbReference type="SAM" id="Phobius"/>
    </source>
</evidence>
<dbReference type="AlphaFoldDB" id="A0A2T4U5T9"/>
<reference evidence="2 3" key="1">
    <citation type="submission" date="2018-03" db="EMBL/GenBank/DDBJ databases">
        <title>Alkalicoccus saliphilus sp. nov., isolated from a mineral pool.</title>
        <authorList>
            <person name="Zhao B."/>
        </authorList>
    </citation>
    <scope>NUCLEOTIDE SEQUENCE [LARGE SCALE GENOMIC DNA]</scope>
    <source>
        <strain evidence="2 3">6AG</strain>
    </source>
</reference>
<keyword evidence="1" id="KW-0812">Transmembrane</keyword>
<dbReference type="EMBL" id="PZJJ01000014">
    <property type="protein sequence ID" value="PTL38759.1"/>
    <property type="molecule type" value="Genomic_DNA"/>
</dbReference>
<accession>A0A2T4U5T9</accession>
<proteinExistence type="predicted"/>
<comment type="caution">
    <text evidence="2">The sequence shown here is derived from an EMBL/GenBank/DDBJ whole genome shotgun (WGS) entry which is preliminary data.</text>
</comment>
<evidence type="ECO:0000313" key="2">
    <source>
        <dbReference type="EMBL" id="PTL38759.1"/>
    </source>
</evidence>
<dbReference type="Proteomes" id="UP000240509">
    <property type="component" value="Unassembled WGS sequence"/>
</dbReference>
<dbReference type="RefSeq" id="WP_107585028.1">
    <property type="nucleotide sequence ID" value="NZ_PZJJ01000014.1"/>
</dbReference>
<dbReference type="OrthoDB" id="2692071at2"/>
<keyword evidence="3" id="KW-1185">Reference proteome</keyword>
<sequence length="66" mass="7641">MGKKACWTLIVLTVVVNVVMLQWTIEAYLGHEFDKVFQYSTVAFLSALFAGSILLVWRRMEYRPAE</sequence>